<evidence type="ECO:0000313" key="14">
    <source>
        <dbReference type="EMBL" id="VDL18318.1"/>
    </source>
</evidence>
<dbReference type="InterPro" id="IPR028375">
    <property type="entry name" value="KA1/Ssp2_C"/>
</dbReference>
<dbReference type="PROSITE" id="PS50011">
    <property type="entry name" value="PROTEIN_KINASE_DOM"/>
    <property type="match status" value="1"/>
</dbReference>
<feature type="region of interest" description="Disordered" evidence="12">
    <location>
        <begin position="357"/>
        <end position="400"/>
    </location>
</feature>
<dbReference type="Gene3D" id="3.30.200.20">
    <property type="entry name" value="Phosphorylase Kinase, domain 1"/>
    <property type="match status" value="1"/>
</dbReference>
<evidence type="ECO:0000256" key="5">
    <source>
        <dbReference type="ARBA" id="ARBA00022679"/>
    </source>
</evidence>
<accession>A0A158QC25</accession>
<evidence type="ECO:0000313" key="18">
    <source>
        <dbReference type="WBParaSite" id="HDID_0000085601-mRNA-1"/>
    </source>
</evidence>
<dbReference type="PANTHER" id="PTHR24346:SF110">
    <property type="entry name" value="NON-SPECIFIC SERINE_THREONINE PROTEIN KINASE"/>
    <property type="match status" value="1"/>
</dbReference>
<name>A0A158QC25_HYMDI</name>
<dbReference type="WBParaSite" id="HDID_0000085601-mRNA-1">
    <property type="protein sequence ID" value="HDID_0000085601-mRNA-1"/>
    <property type="gene ID" value="HDID_0000085601"/>
</dbReference>
<dbReference type="PANTHER" id="PTHR24346">
    <property type="entry name" value="MAP/MICROTUBULE AFFINITY-REGULATING KINASE"/>
    <property type="match status" value="1"/>
</dbReference>
<dbReference type="CDD" id="cd14336">
    <property type="entry name" value="UBA_AID_AMPKalpha"/>
    <property type="match status" value="1"/>
</dbReference>
<dbReference type="Proteomes" id="UP000274504">
    <property type="component" value="Unassembled WGS sequence"/>
</dbReference>
<evidence type="ECO:0000256" key="10">
    <source>
        <dbReference type="ARBA" id="ARBA00048679"/>
    </source>
</evidence>
<dbReference type="Pfam" id="PF00069">
    <property type="entry name" value="Pkinase"/>
    <property type="match status" value="1"/>
</dbReference>
<dbReference type="GO" id="GO:0005737">
    <property type="term" value="C:cytoplasm"/>
    <property type="evidence" value="ECO:0007669"/>
    <property type="project" value="TreeGrafter"/>
</dbReference>
<dbReference type="EC" id="2.7.11.1" evidence="2"/>
<dbReference type="InterPro" id="IPR008271">
    <property type="entry name" value="Ser/Thr_kinase_AS"/>
</dbReference>
<dbReference type="InterPro" id="IPR011009">
    <property type="entry name" value="Kinase-like_dom_sf"/>
</dbReference>
<dbReference type="PROSITE" id="PS00108">
    <property type="entry name" value="PROTEIN_KINASE_ST"/>
    <property type="match status" value="1"/>
</dbReference>
<feature type="compositionally biased region" description="Polar residues" evidence="12">
    <location>
        <begin position="357"/>
        <end position="371"/>
    </location>
</feature>
<dbReference type="AlphaFoldDB" id="A0A158QC25"/>
<dbReference type="InterPro" id="IPR032270">
    <property type="entry name" value="AMPK_C"/>
</dbReference>
<feature type="compositionally biased region" description="Polar residues" evidence="12">
    <location>
        <begin position="595"/>
        <end position="608"/>
    </location>
</feature>
<reference evidence="14 16" key="2">
    <citation type="submission" date="2018-11" db="EMBL/GenBank/DDBJ databases">
        <authorList>
            <consortium name="Pathogen Informatics"/>
        </authorList>
    </citation>
    <scope>NUCLEOTIDE SEQUENCE [LARGE SCALE GENOMIC DNA]</scope>
</reference>
<evidence type="ECO:0000256" key="3">
    <source>
        <dbReference type="ARBA" id="ARBA00022527"/>
    </source>
</evidence>
<protein>
    <recommendedName>
        <fullName evidence="2">non-specific serine/threonine protein kinase</fullName>
        <ecNumber evidence="2">2.7.11.1</ecNumber>
    </recommendedName>
</protein>
<dbReference type="FunFam" id="3.30.200.20:FF:000042">
    <property type="entry name" value="Aurora kinase A"/>
    <property type="match status" value="1"/>
</dbReference>
<dbReference type="Pfam" id="PF21147">
    <property type="entry name" value="AMPK_alpha_AID"/>
    <property type="match status" value="1"/>
</dbReference>
<dbReference type="InterPro" id="IPR000719">
    <property type="entry name" value="Prot_kinase_dom"/>
</dbReference>
<evidence type="ECO:0000259" key="13">
    <source>
        <dbReference type="PROSITE" id="PS50011"/>
    </source>
</evidence>
<evidence type="ECO:0000256" key="8">
    <source>
        <dbReference type="ARBA" id="ARBA00022840"/>
    </source>
</evidence>
<dbReference type="STRING" id="6216.A0A158QC25"/>
<reference evidence="18" key="1">
    <citation type="submission" date="2016-04" db="UniProtKB">
        <authorList>
            <consortium name="WormBaseParasite"/>
        </authorList>
    </citation>
    <scope>IDENTIFICATION</scope>
</reference>
<keyword evidence="6 11" id="KW-0547">Nucleotide-binding</keyword>
<dbReference type="Gene3D" id="1.10.8.10">
    <property type="entry name" value="DNA helicase RuvA subunit, C-terminal domain"/>
    <property type="match status" value="1"/>
</dbReference>
<keyword evidence="3" id="KW-0723">Serine/threonine-protein kinase</keyword>
<evidence type="ECO:0000313" key="15">
    <source>
        <dbReference type="EMBL" id="VUZ56109.1"/>
    </source>
</evidence>
<evidence type="ECO:0000256" key="9">
    <source>
        <dbReference type="ARBA" id="ARBA00047899"/>
    </source>
</evidence>
<dbReference type="GO" id="GO:0120025">
    <property type="term" value="C:plasma membrane bounded cell projection"/>
    <property type="evidence" value="ECO:0007669"/>
    <property type="project" value="UniProtKB-ARBA"/>
</dbReference>
<organism evidence="18">
    <name type="scientific">Hymenolepis diminuta</name>
    <name type="common">Rat tapeworm</name>
    <dbReference type="NCBI Taxonomy" id="6216"/>
    <lineage>
        <taxon>Eukaryota</taxon>
        <taxon>Metazoa</taxon>
        <taxon>Spiralia</taxon>
        <taxon>Lophotrochozoa</taxon>
        <taxon>Platyhelminthes</taxon>
        <taxon>Cestoda</taxon>
        <taxon>Eucestoda</taxon>
        <taxon>Cyclophyllidea</taxon>
        <taxon>Hymenolepididae</taxon>
        <taxon>Hymenolepis</taxon>
    </lineage>
</organism>
<dbReference type="GO" id="GO:0005524">
    <property type="term" value="F:ATP binding"/>
    <property type="evidence" value="ECO:0007669"/>
    <property type="project" value="UniProtKB-UniRule"/>
</dbReference>
<comment type="similarity">
    <text evidence="1">Belongs to the protein kinase superfamily. CAMK Ser/Thr protein kinase family. SNF1 subfamily.</text>
</comment>
<keyword evidence="17" id="KW-1185">Reference proteome</keyword>
<dbReference type="InterPro" id="IPR049020">
    <property type="entry name" value="PRKAA1/2_AID"/>
</dbReference>
<evidence type="ECO:0000256" key="1">
    <source>
        <dbReference type="ARBA" id="ARBA00006234"/>
    </source>
</evidence>
<comment type="catalytic activity">
    <reaction evidence="10">
        <text>L-seryl-[protein] + ATP = O-phospho-L-seryl-[protein] + ADP + H(+)</text>
        <dbReference type="Rhea" id="RHEA:17989"/>
        <dbReference type="Rhea" id="RHEA-COMP:9863"/>
        <dbReference type="Rhea" id="RHEA-COMP:11604"/>
        <dbReference type="ChEBI" id="CHEBI:15378"/>
        <dbReference type="ChEBI" id="CHEBI:29999"/>
        <dbReference type="ChEBI" id="CHEBI:30616"/>
        <dbReference type="ChEBI" id="CHEBI:83421"/>
        <dbReference type="ChEBI" id="CHEBI:456216"/>
        <dbReference type="EC" id="2.7.11.1"/>
    </reaction>
</comment>
<feature type="binding site" evidence="11">
    <location>
        <position position="49"/>
    </location>
    <ligand>
        <name>ATP</name>
        <dbReference type="ChEBI" id="CHEBI:30616"/>
    </ligand>
</feature>
<evidence type="ECO:0000256" key="12">
    <source>
        <dbReference type="SAM" id="MobiDB-lite"/>
    </source>
</evidence>
<keyword evidence="4" id="KW-0597">Phosphoprotein</keyword>
<proteinExistence type="inferred from homology"/>
<evidence type="ECO:0000313" key="16">
    <source>
        <dbReference type="Proteomes" id="UP000274504"/>
    </source>
</evidence>
<dbReference type="CDD" id="cd14079">
    <property type="entry name" value="STKc_AMPK_alpha"/>
    <property type="match status" value="1"/>
</dbReference>
<comment type="catalytic activity">
    <reaction evidence="9">
        <text>L-threonyl-[protein] + ATP = O-phospho-L-threonyl-[protein] + ADP + H(+)</text>
        <dbReference type="Rhea" id="RHEA:46608"/>
        <dbReference type="Rhea" id="RHEA-COMP:11060"/>
        <dbReference type="Rhea" id="RHEA-COMP:11605"/>
        <dbReference type="ChEBI" id="CHEBI:15378"/>
        <dbReference type="ChEBI" id="CHEBI:30013"/>
        <dbReference type="ChEBI" id="CHEBI:30616"/>
        <dbReference type="ChEBI" id="CHEBI:61977"/>
        <dbReference type="ChEBI" id="CHEBI:456216"/>
        <dbReference type="EC" id="2.7.11.1"/>
    </reaction>
</comment>
<gene>
    <name evidence="14" type="ORF">HDID_LOCUS857</name>
    <name evidence="15" type="ORF">WMSIL1_LOCUS13786</name>
</gene>
<dbReference type="Gene3D" id="1.10.510.10">
    <property type="entry name" value="Transferase(Phosphotransferase) domain 1"/>
    <property type="match status" value="1"/>
</dbReference>
<evidence type="ECO:0000256" key="11">
    <source>
        <dbReference type="PROSITE-ProRule" id="PRU10141"/>
    </source>
</evidence>
<evidence type="ECO:0000256" key="2">
    <source>
        <dbReference type="ARBA" id="ARBA00012513"/>
    </source>
</evidence>
<dbReference type="SMART" id="SM00220">
    <property type="entry name" value="S_TKc"/>
    <property type="match status" value="1"/>
</dbReference>
<keyword evidence="5" id="KW-0808">Transferase</keyword>
<keyword evidence="7" id="KW-0418">Kinase</keyword>
<dbReference type="InterPro" id="IPR017441">
    <property type="entry name" value="Protein_kinase_ATP_BS"/>
</dbReference>
<feature type="region of interest" description="Disordered" evidence="12">
    <location>
        <begin position="595"/>
        <end position="616"/>
    </location>
</feature>
<dbReference type="PROSITE" id="PS00107">
    <property type="entry name" value="PROTEIN_KINASE_ATP"/>
    <property type="match status" value="1"/>
</dbReference>
<dbReference type="GO" id="GO:0004679">
    <property type="term" value="F:AMP-activated protein kinase activity"/>
    <property type="evidence" value="ECO:0007669"/>
    <property type="project" value="UniProtKB-ARBA"/>
</dbReference>
<dbReference type="Gene3D" id="3.30.310.80">
    <property type="entry name" value="Kinase associated domain 1, KA1"/>
    <property type="match status" value="1"/>
</dbReference>
<reference evidence="15 17" key="3">
    <citation type="submission" date="2019-07" db="EMBL/GenBank/DDBJ databases">
        <authorList>
            <person name="Jastrzebski P J."/>
            <person name="Paukszto L."/>
            <person name="Jastrzebski P J."/>
        </authorList>
    </citation>
    <scope>NUCLEOTIDE SEQUENCE [LARGE SCALE GENOMIC DNA]</scope>
    <source>
        <strain evidence="15 17">WMS-il1</strain>
    </source>
</reference>
<evidence type="ECO:0000256" key="7">
    <source>
        <dbReference type="ARBA" id="ARBA00022777"/>
    </source>
</evidence>
<evidence type="ECO:0000256" key="4">
    <source>
        <dbReference type="ARBA" id="ARBA00022553"/>
    </source>
</evidence>
<keyword evidence="8 11" id="KW-0067">ATP-binding</keyword>
<feature type="domain" description="Protein kinase" evidence="13">
    <location>
        <begin position="20"/>
        <end position="272"/>
    </location>
</feature>
<dbReference type="Pfam" id="PF16579">
    <property type="entry name" value="AdenylateSensor"/>
    <property type="match status" value="1"/>
</dbReference>
<dbReference type="EMBL" id="CABIJS010000698">
    <property type="protein sequence ID" value="VUZ56109.1"/>
    <property type="molecule type" value="Genomic_DNA"/>
</dbReference>
<dbReference type="SUPFAM" id="SSF56112">
    <property type="entry name" value="Protein kinase-like (PK-like)"/>
    <property type="match status" value="1"/>
</dbReference>
<dbReference type="SUPFAM" id="SSF103243">
    <property type="entry name" value="KA1-like"/>
    <property type="match status" value="1"/>
</dbReference>
<dbReference type="OrthoDB" id="193931at2759"/>
<evidence type="ECO:0000256" key="6">
    <source>
        <dbReference type="ARBA" id="ARBA00022741"/>
    </source>
</evidence>
<dbReference type="EMBL" id="UYSG01000129">
    <property type="protein sequence ID" value="VDL18318.1"/>
    <property type="molecule type" value="Genomic_DNA"/>
</dbReference>
<dbReference type="FunFam" id="1.10.510.10:FF:000079">
    <property type="entry name" value="Non-specific serine/threonine protein kinase"/>
    <property type="match status" value="1"/>
</dbReference>
<dbReference type="GO" id="GO:0035556">
    <property type="term" value="P:intracellular signal transduction"/>
    <property type="evidence" value="ECO:0007669"/>
    <property type="project" value="TreeGrafter"/>
</dbReference>
<dbReference type="Proteomes" id="UP000321570">
    <property type="component" value="Unassembled WGS sequence"/>
</dbReference>
<evidence type="ECO:0000313" key="17">
    <source>
        <dbReference type="Proteomes" id="UP000321570"/>
    </source>
</evidence>
<dbReference type="CDD" id="cd12122">
    <property type="entry name" value="AMPKA_C"/>
    <property type="match status" value="1"/>
</dbReference>
<sequence>MADSRRSIPKTPVEVRIGDYIIGETLGSGTFGKVKVGIHKSTGVQVAVKIVNRDKIKALDVAGKLRREIQNLWLFRHPHIIKLYQVISTPTDIFMIMEYVSGGELFDFIVKSGKISEKDARKFFQQIISGVDYCHRHKVVHRDLKPENLLLDANHNVKIADFGLSNIMQDGEFLRTSCGSPNYAAPEVISGKLYAGPEVDVWSCGVILYALLCGTLPFDEEHIPTLFKKIKAGYFHMPEWLGASVRDLLKKMLTVDPIKRISIDDIRKHPWFIVDLPPHLFPQERDEDASIIDKEAVYEVCQACNVTEREVFAALIANDPSDQLCVAYHLIIDNKRFGSVLQPEEVDNFYVATTESSGTGGANSSAVTSGAGQHHGPGLSPNRPHPERMPEGQPLTRALDPIDPAVTGALAATSGAMGIPGSGGPGVGSGAAGSPSSTSVSTTAASALAAGAAAAAGAKRFKWHLGIRSQSRPWDIMQEVFRAMSTLGYEWKVITPFNIRVRKWNPVLQHHFKIMLQLYQVDTRSYLLDFKCIDDTKNDSDSLLNRRRSGNVSMCFDGNSSGSPMNTLGAGSQLSASVPPTSGFGIAMEVGDNNNGSSATSVAPSQLPASPAAMRSGGMGMRHQTMEFFELCTELITTLAR</sequence>